<evidence type="ECO:0000256" key="1">
    <source>
        <dbReference type="SAM" id="Phobius"/>
    </source>
</evidence>
<keyword evidence="1" id="KW-0472">Membrane</keyword>
<gene>
    <name evidence="2" type="ORF">AWE51_13730</name>
</gene>
<evidence type="ECO:0000313" key="2">
    <source>
        <dbReference type="EMBL" id="KZS38651.1"/>
    </source>
</evidence>
<dbReference type="STRING" id="1642818.AWE51_13730"/>
<feature type="transmembrane region" description="Helical" evidence="1">
    <location>
        <begin position="12"/>
        <end position="30"/>
    </location>
</feature>
<keyword evidence="1" id="KW-1133">Transmembrane helix</keyword>
<dbReference type="EMBL" id="LQRT01000046">
    <property type="protein sequence ID" value="KZS38651.1"/>
    <property type="molecule type" value="Genomic_DNA"/>
</dbReference>
<protein>
    <submittedName>
        <fullName evidence="2">Uncharacterized protein</fullName>
    </submittedName>
</protein>
<evidence type="ECO:0000313" key="3">
    <source>
        <dbReference type="Proteomes" id="UP000076715"/>
    </source>
</evidence>
<dbReference type="AlphaFoldDB" id="A0A162XI50"/>
<sequence length="256" mass="30367">MLKGATMYGINNIKSFSVFFMLPFIFFAQLKEESAYYNWFDTVIGQEHTGLYNGRQYIDSYINKIYENKHPFFHLDKVYKGSVTYSGQTYYDVGMKYNLNSDHLLITLKPGAMVSVLQLVHHNIQEFTIDGSRFIRIDKDIYKDIPQSKFFEVLLENPSFSLIKSHRKKKKERIENVGGNKLYYEFVSVNKYILLSKGKSEVISSKYDLFNIYPIVKKEIKQFYVKNKRLRKSQPDRFMQRLFEKIIQPIESKNQL</sequence>
<reference evidence="2 3" key="1">
    <citation type="submission" date="2016-01" db="EMBL/GenBank/DDBJ databases">
        <title>The draft genome sequence of Aquimarina sp. RZW4-3-2.</title>
        <authorList>
            <person name="Wang Y."/>
        </authorList>
    </citation>
    <scope>NUCLEOTIDE SEQUENCE [LARGE SCALE GENOMIC DNA]</scope>
    <source>
        <strain evidence="2 3">RZW4-3-2</strain>
    </source>
</reference>
<name>A0A162XI50_9FLAO</name>
<comment type="caution">
    <text evidence="2">The sequence shown here is derived from an EMBL/GenBank/DDBJ whole genome shotgun (WGS) entry which is preliminary data.</text>
</comment>
<proteinExistence type="predicted"/>
<accession>A0A162XI50</accession>
<organism evidence="2 3">
    <name type="scientific">Aquimarina aggregata</name>
    <dbReference type="NCBI Taxonomy" id="1642818"/>
    <lineage>
        <taxon>Bacteria</taxon>
        <taxon>Pseudomonadati</taxon>
        <taxon>Bacteroidota</taxon>
        <taxon>Flavobacteriia</taxon>
        <taxon>Flavobacteriales</taxon>
        <taxon>Flavobacteriaceae</taxon>
        <taxon>Aquimarina</taxon>
    </lineage>
</organism>
<dbReference type="Proteomes" id="UP000076715">
    <property type="component" value="Unassembled WGS sequence"/>
</dbReference>
<keyword evidence="3" id="KW-1185">Reference proteome</keyword>
<keyword evidence="1" id="KW-0812">Transmembrane</keyword>